<dbReference type="EMBL" id="KN823097">
    <property type="protein sequence ID" value="KIO22930.1"/>
    <property type="molecule type" value="Genomic_DNA"/>
</dbReference>
<dbReference type="STRING" id="1051891.A0A0C3Q2X3"/>
<dbReference type="OrthoDB" id="420564at2759"/>
<proteinExistence type="predicted"/>
<gene>
    <name evidence="1" type="ORF">M407DRAFT_78713</name>
</gene>
<evidence type="ECO:0008006" key="3">
    <source>
        <dbReference type="Google" id="ProtNLM"/>
    </source>
</evidence>
<sequence>MPAVRVKKPSPYITKDLGPLIKQFQTLPNTAVQASITATKPISSYSWVEAANRPTILVPSSPPVWNEECPQRVPPDTGIRFSDHNSARMGPKLSPLIPIFASIDHMETDVDLPSFDFITDRNNLLKLLHWATNAGKYEDFRIDVELGGKTCFFTRTDETDMDVIKGSSCYAEEYHKVVTKWPKGSEGATGHHRVISIDLDGVKILFRFEIDARIEIQEDSSDSKNDVDDLVNALSGLLTSSSKVPAKRTSSFAELTIKPSGDRAMIPQSSIIKLKTRVEHRPLNMDDVGPQMYLSQIPYLYLAKHNRGQFQPAQRILPDVEKIELQLGKLRKALLDIVEIVREQGQGEGLCLICVDRKLELYKRKVGTGREVGWEIMSKFVPELPTGGGYGSWADDA</sequence>
<evidence type="ECO:0000313" key="1">
    <source>
        <dbReference type="EMBL" id="KIO22930.1"/>
    </source>
</evidence>
<protein>
    <recommendedName>
        <fullName evidence="3">Geranylgeranyl pyrophosphate synthetase</fullName>
    </recommendedName>
</protein>
<dbReference type="PANTHER" id="PTHR35179:SF2">
    <property type="entry name" value="START DOMAIN-CONTAINING PROTEIN"/>
    <property type="match status" value="1"/>
</dbReference>
<reference evidence="2" key="2">
    <citation type="submission" date="2015-01" db="EMBL/GenBank/DDBJ databases">
        <title>Evolutionary Origins and Diversification of the Mycorrhizal Mutualists.</title>
        <authorList>
            <consortium name="DOE Joint Genome Institute"/>
            <consortium name="Mycorrhizal Genomics Consortium"/>
            <person name="Kohler A."/>
            <person name="Kuo A."/>
            <person name="Nagy L.G."/>
            <person name="Floudas D."/>
            <person name="Copeland A."/>
            <person name="Barry K.W."/>
            <person name="Cichocki N."/>
            <person name="Veneault-Fourrey C."/>
            <person name="LaButti K."/>
            <person name="Lindquist E.A."/>
            <person name="Lipzen A."/>
            <person name="Lundell T."/>
            <person name="Morin E."/>
            <person name="Murat C."/>
            <person name="Riley R."/>
            <person name="Ohm R."/>
            <person name="Sun H."/>
            <person name="Tunlid A."/>
            <person name="Henrissat B."/>
            <person name="Grigoriev I.V."/>
            <person name="Hibbett D.S."/>
            <person name="Martin F."/>
        </authorList>
    </citation>
    <scope>NUCLEOTIDE SEQUENCE [LARGE SCALE GENOMIC DNA]</scope>
    <source>
        <strain evidence="2">MUT 4182</strain>
    </source>
</reference>
<keyword evidence="2" id="KW-1185">Reference proteome</keyword>
<organism evidence="1 2">
    <name type="scientific">Tulasnella calospora MUT 4182</name>
    <dbReference type="NCBI Taxonomy" id="1051891"/>
    <lineage>
        <taxon>Eukaryota</taxon>
        <taxon>Fungi</taxon>
        <taxon>Dikarya</taxon>
        <taxon>Basidiomycota</taxon>
        <taxon>Agaricomycotina</taxon>
        <taxon>Agaricomycetes</taxon>
        <taxon>Cantharellales</taxon>
        <taxon>Tulasnellaceae</taxon>
        <taxon>Tulasnella</taxon>
    </lineage>
</organism>
<reference evidence="1 2" key="1">
    <citation type="submission" date="2014-04" db="EMBL/GenBank/DDBJ databases">
        <authorList>
            <consortium name="DOE Joint Genome Institute"/>
            <person name="Kuo A."/>
            <person name="Girlanda M."/>
            <person name="Perotto S."/>
            <person name="Kohler A."/>
            <person name="Nagy L.G."/>
            <person name="Floudas D."/>
            <person name="Copeland A."/>
            <person name="Barry K.W."/>
            <person name="Cichocki N."/>
            <person name="Veneault-Fourrey C."/>
            <person name="LaButti K."/>
            <person name="Lindquist E.A."/>
            <person name="Lipzen A."/>
            <person name="Lundell T."/>
            <person name="Morin E."/>
            <person name="Murat C."/>
            <person name="Sun H."/>
            <person name="Tunlid A."/>
            <person name="Henrissat B."/>
            <person name="Grigoriev I.V."/>
            <person name="Hibbett D.S."/>
            <person name="Martin F."/>
            <person name="Nordberg H.P."/>
            <person name="Cantor M.N."/>
            <person name="Hua S.X."/>
        </authorList>
    </citation>
    <scope>NUCLEOTIDE SEQUENCE [LARGE SCALE GENOMIC DNA]</scope>
    <source>
        <strain evidence="1 2">MUT 4182</strain>
    </source>
</reference>
<dbReference type="Proteomes" id="UP000054248">
    <property type="component" value="Unassembled WGS sequence"/>
</dbReference>
<dbReference type="PANTHER" id="PTHR35179">
    <property type="entry name" value="PROTEIN CBG02620"/>
    <property type="match status" value="1"/>
</dbReference>
<accession>A0A0C3Q2X3</accession>
<dbReference type="HOGENOM" id="CLU_030046_0_1_1"/>
<dbReference type="AlphaFoldDB" id="A0A0C3Q2X3"/>
<evidence type="ECO:0000313" key="2">
    <source>
        <dbReference type="Proteomes" id="UP000054248"/>
    </source>
</evidence>
<name>A0A0C3Q2X3_9AGAM</name>